<dbReference type="OrthoDB" id="2310660at2759"/>
<dbReference type="EMBL" id="JEMT01012293">
    <property type="protein sequence ID" value="EXX76309.1"/>
    <property type="molecule type" value="Genomic_DNA"/>
</dbReference>
<protein>
    <submittedName>
        <fullName evidence="1">Uncharacterized protein</fullName>
    </submittedName>
</protein>
<dbReference type="Proteomes" id="UP000022910">
    <property type="component" value="Unassembled WGS sequence"/>
</dbReference>
<reference evidence="1 2" key="1">
    <citation type="submission" date="2014-02" db="EMBL/GenBank/DDBJ databases">
        <title>Single nucleus genome sequencing reveals high similarity among nuclei of an endomycorrhizal fungus.</title>
        <authorList>
            <person name="Lin K."/>
            <person name="Geurts R."/>
            <person name="Zhang Z."/>
            <person name="Limpens E."/>
            <person name="Saunders D.G."/>
            <person name="Mu D."/>
            <person name="Pang E."/>
            <person name="Cao H."/>
            <person name="Cha H."/>
            <person name="Lin T."/>
            <person name="Zhou Q."/>
            <person name="Shang Y."/>
            <person name="Li Y."/>
            <person name="Ivanov S."/>
            <person name="Sharma T."/>
            <person name="Velzen R.V."/>
            <person name="Ruijter N.D."/>
            <person name="Aanen D.K."/>
            <person name="Win J."/>
            <person name="Kamoun S."/>
            <person name="Bisseling T."/>
            <person name="Huang S."/>
        </authorList>
    </citation>
    <scope>NUCLEOTIDE SEQUENCE [LARGE SCALE GENOMIC DNA]</scope>
    <source>
        <strain evidence="2">DAOM197198w</strain>
    </source>
</reference>
<proteinExistence type="predicted"/>
<name>A0A015L9E1_RHIIW</name>
<evidence type="ECO:0000313" key="1">
    <source>
        <dbReference type="EMBL" id="EXX76309.1"/>
    </source>
</evidence>
<dbReference type="HOGENOM" id="CLU_028913_0_1_1"/>
<evidence type="ECO:0000313" key="2">
    <source>
        <dbReference type="Proteomes" id="UP000022910"/>
    </source>
</evidence>
<dbReference type="InterPro" id="IPR032675">
    <property type="entry name" value="LRR_dom_sf"/>
</dbReference>
<dbReference type="SUPFAM" id="SSF52047">
    <property type="entry name" value="RNI-like"/>
    <property type="match status" value="1"/>
</dbReference>
<dbReference type="Gene3D" id="3.80.10.10">
    <property type="entry name" value="Ribonuclease Inhibitor"/>
    <property type="match status" value="2"/>
</dbReference>
<organism evidence="1 2">
    <name type="scientific">Rhizophagus irregularis (strain DAOM 197198w)</name>
    <name type="common">Glomus intraradices</name>
    <dbReference type="NCBI Taxonomy" id="1432141"/>
    <lineage>
        <taxon>Eukaryota</taxon>
        <taxon>Fungi</taxon>
        <taxon>Fungi incertae sedis</taxon>
        <taxon>Mucoromycota</taxon>
        <taxon>Glomeromycotina</taxon>
        <taxon>Glomeromycetes</taxon>
        <taxon>Glomerales</taxon>
        <taxon>Glomeraceae</taxon>
        <taxon>Rhizophagus</taxon>
    </lineage>
</organism>
<comment type="caution">
    <text evidence="1">The sequence shown here is derived from an EMBL/GenBank/DDBJ whole genome shotgun (WGS) entry which is preliminary data.</text>
</comment>
<dbReference type="AlphaFoldDB" id="A0A015L9E1"/>
<accession>A0A015L9E1</accession>
<keyword evidence="2" id="KW-1185">Reference proteome</keyword>
<gene>
    <name evidence="1" type="ORF">RirG_034470</name>
</gene>
<sequence length="480" mass="56901">MSQLPADCLNEIFDYLEEDKFTLHSCLLVNRLWCGVSVRILWKNVWNYKTLITCLPKESKEILYENKIITTTLNSKTPLFDYTTFIKSLSIYNVHDMIKNILQNYQSITPQNLNYKKYIVAREIYKFLMNKISSLRELYFYSYPIINVPNVTFTSYPGAKDCLKYLSKLSCRSDIYPEFFYQLSKICENLQSLSITFENIISNGLIDLISVQKNLKHLVISCYNGEDITNIISSLSKLPNTIIKFDFLYNNGLRNISNFIFLPTITDKHLELSFITKFTNLQELILSFDYNFEYFKELQYASFPHLQVLKFNYSCPKYELLIKFLENNGKNLKEFYVKNNGYLLNLAIAKFCPNLRKLFTIFRNDELETIKVIFNNCQYLESIQAWCGGRYLNDKEILDIIVKYSPRNFYELNIYYIWGAQPKILPEELEEFFINWNNRIPQKSFSFIITKGSKCLKFMKENIEVIEKYKKLGIIKKFKL</sequence>